<protein>
    <submittedName>
        <fullName evidence="2">Uncharacterized protein</fullName>
    </submittedName>
</protein>
<dbReference type="EMBL" id="JTDE01002443">
    <property type="protein sequence ID" value="KAF7257362.1"/>
    <property type="molecule type" value="Genomic_DNA"/>
</dbReference>
<evidence type="ECO:0000256" key="1">
    <source>
        <dbReference type="SAM" id="MobiDB-lite"/>
    </source>
</evidence>
<evidence type="ECO:0000313" key="2">
    <source>
        <dbReference type="EMBL" id="KAF7257362.1"/>
    </source>
</evidence>
<evidence type="ECO:0000313" key="3">
    <source>
        <dbReference type="Proteomes" id="UP000822476"/>
    </source>
</evidence>
<dbReference type="Proteomes" id="UP000822476">
    <property type="component" value="Unassembled WGS sequence"/>
</dbReference>
<gene>
    <name evidence="2" type="ORF">EG68_07024</name>
</gene>
<dbReference type="OrthoDB" id="6281819at2759"/>
<proteinExistence type="predicted"/>
<accession>A0A8S9YRJ2</accession>
<name>A0A8S9YRJ2_9TREM</name>
<organism evidence="2 3">
    <name type="scientific">Paragonimus skrjabini miyazakii</name>
    <dbReference type="NCBI Taxonomy" id="59628"/>
    <lineage>
        <taxon>Eukaryota</taxon>
        <taxon>Metazoa</taxon>
        <taxon>Spiralia</taxon>
        <taxon>Lophotrochozoa</taxon>
        <taxon>Platyhelminthes</taxon>
        <taxon>Trematoda</taxon>
        <taxon>Digenea</taxon>
        <taxon>Plagiorchiida</taxon>
        <taxon>Troglotremata</taxon>
        <taxon>Troglotrematidae</taxon>
        <taxon>Paragonimus</taxon>
    </lineage>
</organism>
<keyword evidence="3" id="KW-1185">Reference proteome</keyword>
<comment type="caution">
    <text evidence="2">The sequence shown here is derived from an EMBL/GenBank/DDBJ whole genome shotgun (WGS) entry which is preliminary data.</text>
</comment>
<feature type="region of interest" description="Disordered" evidence="1">
    <location>
        <begin position="1"/>
        <end position="46"/>
    </location>
</feature>
<reference evidence="2" key="1">
    <citation type="submission" date="2019-07" db="EMBL/GenBank/DDBJ databases">
        <title>Annotation for the trematode Paragonimus miyazaki's.</title>
        <authorList>
            <person name="Choi Y.-J."/>
        </authorList>
    </citation>
    <scope>NUCLEOTIDE SEQUENCE</scope>
    <source>
        <strain evidence="2">Japan</strain>
    </source>
</reference>
<sequence>MSFSKGTRSAERGRSRQYNKAHCPANNFAVSRSGTDHSRHSSQPTKRLAVTTARFMKGEPTSVVAIKASVTQEWAQMQSEDPYFHPIYQRLPQGGSRSSEREVVGTDQETCCLWALLLNLVINENRLYFQDGPKYFRQTGTQIRSHNCPLSAAWS</sequence>
<dbReference type="AlphaFoldDB" id="A0A8S9YRJ2"/>